<dbReference type="Pfam" id="PF00564">
    <property type="entry name" value="PB1"/>
    <property type="match status" value="1"/>
</dbReference>
<feature type="domain" description="PB1" evidence="1">
    <location>
        <begin position="251"/>
        <end position="311"/>
    </location>
</feature>
<proteinExistence type="predicted"/>
<sequence>MLCYNISHITAITLNNLFNFFNLTNKKIEYFNCGKVHYKPTYRGSQLMLNSRVGRDEICVKFQLHGYQHLDIFKLSTTLKEFHDILKSSYHVEIHAINIGTCKITDEKTWRNALVEAKQSKMTFRLELTYRETEMTVEHNGQKFIWWCPNRATYQYFAKGVCNTIGSNVNRFSYRDDEDEIVDITNDYSLLMALKLWRHTLKMNVIATTVEVRHEVKCEVEQYVAPDVPDVSRVAITSTRISLECNDKQYEFAFPNSGTFAQFRDTIETVCGKSVTDIQYLDDGKELVSISRDKCLHLAFRLMQKCDRIYVKASVPVTQAAIVQPQITTLTRYVSVDLDDLLAESSD</sequence>
<dbReference type="EMBL" id="MK072132">
    <property type="protein sequence ID" value="AYV79047.1"/>
    <property type="molecule type" value="Genomic_DNA"/>
</dbReference>
<dbReference type="Gene3D" id="3.10.20.90">
    <property type="entry name" value="Phosphatidylinositol 3-kinase Catalytic Subunit, Chain A, domain 1"/>
    <property type="match status" value="1"/>
</dbReference>
<accession>A0A3G4ZVX4</accession>
<protein>
    <recommendedName>
        <fullName evidence="1">PB1 domain-containing protein</fullName>
    </recommendedName>
</protein>
<name>A0A3G4ZVX4_9VIRU</name>
<dbReference type="SUPFAM" id="SSF54277">
    <property type="entry name" value="CAD &amp; PB1 domains"/>
    <property type="match status" value="2"/>
</dbReference>
<gene>
    <name evidence="2" type="ORF">Faunusvirus1_67</name>
</gene>
<organism evidence="2">
    <name type="scientific">Faunusvirus sp</name>
    <dbReference type="NCBI Taxonomy" id="2487766"/>
    <lineage>
        <taxon>Viruses</taxon>
        <taxon>Varidnaviria</taxon>
        <taxon>Bamfordvirae</taxon>
        <taxon>Nucleocytoviricota</taxon>
        <taxon>Megaviricetes</taxon>
        <taxon>Imitervirales</taxon>
        <taxon>Mimiviridae</taxon>
    </lineage>
</organism>
<reference evidence="2" key="1">
    <citation type="submission" date="2018-10" db="EMBL/GenBank/DDBJ databases">
        <title>Hidden diversity of soil giant viruses.</title>
        <authorList>
            <person name="Schulz F."/>
            <person name="Alteio L."/>
            <person name="Goudeau D."/>
            <person name="Ryan E.M."/>
            <person name="Malmstrom R.R."/>
            <person name="Blanchard J."/>
            <person name="Woyke T."/>
        </authorList>
    </citation>
    <scope>NUCLEOTIDE SEQUENCE</scope>
    <source>
        <strain evidence="2">FNV1</strain>
    </source>
</reference>
<evidence type="ECO:0000313" key="2">
    <source>
        <dbReference type="EMBL" id="AYV79047.1"/>
    </source>
</evidence>
<evidence type="ECO:0000259" key="1">
    <source>
        <dbReference type="Pfam" id="PF00564"/>
    </source>
</evidence>
<dbReference type="InterPro" id="IPR000270">
    <property type="entry name" value="PB1_dom"/>
</dbReference>